<evidence type="ECO:0000259" key="1">
    <source>
        <dbReference type="Pfam" id="PF08878"/>
    </source>
</evidence>
<reference evidence="2 3" key="1">
    <citation type="submission" date="2017-10" db="EMBL/GenBank/DDBJ databases">
        <title>Frigbacter circumglobatus gen. nov. sp. nov., isolated from sediment cultured in situ.</title>
        <authorList>
            <person name="Zhao Z."/>
        </authorList>
    </citation>
    <scope>NUCLEOTIDE SEQUENCE [LARGE SCALE GENOMIC DNA]</scope>
    <source>
        <strain evidence="2 3">ZYL</strain>
    </source>
</reference>
<organism evidence="2 3">
    <name type="scientific">Paremcibacter congregatus</name>
    <dbReference type="NCBI Taxonomy" id="2043170"/>
    <lineage>
        <taxon>Bacteria</taxon>
        <taxon>Pseudomonadati</taxon>
        <taxon>Pseudomonadota</taxon>
        <taxon>Alphaproteobacteria</taxon>
        <taxon>Emcibacterales</taxon>
        <taxon>Emcibacteraceae</taxon>
        <taxon>Paremcibacter</taxon>
    </lineage>
</organism>
<dbReference type="InterPro" id="IPR014976">
    <property type="entry name" value="AbpA_HamA_C"/>
</dbReference>
<dbReference type="EMBL" id="PDEM01000033">
    <property type="protein sequence ID" value="PHZ83474.1"/>
    <property type="molecule type" value="Genomic_DNA"/>
</dbReference>
<dbReference type="Proteomes" id="UP000229730">
    <property type="component" value="Unassembled WGS sequence"/>
</dbReference>
<proteinExistence type="predicted"/>
<dbReference type="Pfam" id="PF08878">
    <property type="entry name" value="HamA"/>
    <property type="match status" value="1"/>
</dbReference>
<protein>
    <recommendedName>
        <fullName evidence="1">Anti-bacteriophage protein A/HamA C-terminal domain-containing protein</fullName>
    </recommendedName>
</protein>
<dbReference type="InParanoid" id="A0A2G4YMC3"/>
<name>A0A2G4YMC3_9PROT</name>
<accession>A0A2G4YMC3</accession>
<evidence type="ECO:0000313" key="3">
    <source>
        <dbReference type="Proteomes" id="UP000229730"/>
    </source>
</evidence>
<keyword evidence="3" id="KW-1185">Reference proteome</keyword>
<feature type="domain" description="Anti-bacteriophage protein A/HamA C-terminal" evidence="1">
    <location>
        <begin position="28"/>
        <end position="292"/>
    </location>
</feature>
<dbReference type="RefSeq" id="WP_099475367.1">
    <property type="nucleotide sequence ID" value="NZ_CP041025.1"/>
</dbReference>
<gene>
    <name evidence="2" type="ORF">CRD36_18130</name>
</gene>
<comment type="caution">
    <text evidence="2">The sequence shown here is derived from an EMBL/GenBank/DDBJ whole genome shotgun (WGS) entry which is preliminary data.</text>
</comment>
<dbReference type="AlphaFoldDB" id="A0A2G4YMC3"/>
<evidence type="ECO:0000313" key="2">
    <source>
        <dbReference type="EMBL" id="PHZ83474.1"/>
    </source>
</evidence>
<dbReference type="OrthoDB" id="4964195at2"/>
<sequence>MNQKLQPQLKNAEEIKAILKEVPFSFTLNDGRKVKTLLVYLTSENNGIGYSEFFRIVKDGILSNFVFSCSEVERKLGLQNKKSAEELFDKAIRKLSKHTAKGELGELILFTLLDIYFKAPKILSKISLKTASRIPVFGADAVHCQFHDEKLELYLGESKLYKNFGPAATSTATSIKTAKDKYAFEFDLIDSHMDFPNIDEKFESELLNLLNPFSGIEISDVIHSPCFIGFSAPRLMSDNVTESGFIKDYKKLAEVYIGDFFRKVESEEMDINKVSLLILPFTCVDELVDEFVTYMGIQN</sequence>